<dbReference type="InterPro" id="IPR001965">
    <property type="entry name" value="Znf_PHD"/>
</dbReference>
<feature type="compositionally biased region" description="Low complexity" evidence="5">
    <location>
        <begin position="320"/>
        <end position="332"/>
    </location>
</feature>
<evidence type="ECO:0000256" key="2">
    <source>
        <dbReference type="ARBA" id="ARBA00022771"/>
    </source>
</evidence>
<dbReference type="SMART" id="SM00184">
    <property type="entry name" value="RING"/>
    <property type="match status" value="2"/>
</dbReference>
<evidence type="ECO:0000256" key="1">
    <source>
        <dbReference type="ARBA" id="ARBA00022723"/>
    </source>
</evidence>
<feature type="domain" description="RING-type" evidence="7">
    <location>
        <begin position="5"/>
        <end position="75"/>
    </location>
</feature>
<dbReference type="AlphaFoldDB" id="A0A9P7YQC9"/>
<evidence type="ECO:0000313" key="8">
    <source>
        <dbReference type="EMBL" id="KAG9237198.1"/>
    </source>
</evidence>
<evidence type="ECO:0000259" key="7">
    <source>
        <dbReference type="PROSITE" id="PS50089"/>
    </source>
</evidence>
<dbReference type="PROSITE" id="PS50089">
    <property type="entry name" value="ZF_RING_2"/>
    <property type="match status" value="1"/>
</dbReference>
<dbReference type="Pfam" id="PF13639">
    <property type="entry name" value="zf-RING_2"/>
    <property type="match status" value="1"/>
</dbReference>
<proteinExistence type="predicted"/>
<dbReference type="Pfam" id="PF00628">
    <property type="entry name" value="PHD"/>
    <property type="match status" value="1"/>
</dbReference>
<dbReference type="InterPro" id="IPR019786">
    <property type="entry name" value="Zinc_finger_PHD-type_CS"/>
</dbReference>
<dbReference type="PROSITE" id="PS50016">
    <property type="entry name" value="ZF_PHD_2"/>
    <property type="match status" value="1"/>
</dbReference>
<dbReference type="InterPro" id="IPR019787">
    <property type="entry name" value="Znf_PHD-finger"/>
</dbReference>
<feature type="compositionally biased region" description="Low complexity" evidence="5">
    <location>
        <begin position="425"/>
        <end position="445"/>
    </location>
</feature>
<dbReference type="PROSITE" id="PS01359">
    <property type="entry name" value="ZF_PHD_1"/>
    <property type="match status" value="1"/>
</dbReference>
<dbReference type="InterPro" id="IPR013083">
    <property type="entry name" value="Znf_RING/FYVE/PHD"/>
</dbReference>
<dbReference type="InterPro" id="IPR047157">
    <property type="entry name" value="PHRF1/Atg35"/>
</dbReference>
<dbReference type="SMART" id="SM00249">
    <property type="entry name" value="PHD"/>
    <property type="match status" value="1"/>
</dbReference>
<evidence type="ECO:0000313" key="9">
    <source>
        <dbReference type="Proteomes" id="UP000824998"/>
    </source>
</evidence>
<dbReference type="PANTHER" id="PTHR12618:SF20">
    <property type="entry name" value="PHD AND RING FINGER DOMAIN-CONTAINING PROTEIN 1"/>
    <property type="match status" value="1"/>
</dbReference>
<evidence type="ECO:0000256" key="4">
    <source>
        <dbReference type="PROSITE-ProRule" id="PRU00175"/>
    </source>
</evidence>
<evidence type="ECO:0000259" key="6">
    <source>
        <dbReference type="PROSITE" id="PS50016"/>
    </source>
</evidence>
<keyword evidence="3" id="KW-0862">Zinc</keyword>
<dbReference type="OrthoDB" id="8062037at2759"/>
<name>A0A9P7YQC9_9HELO</name>
<keyword evidence="9" id="KW-1185">Reference proteome</keyword>
<feature type="compositionally biased region" description="Basic and acidic residues" evidence="5">
    <location>
        <begin position="290"/>
        <end position="311"/>
    </location>
</feature>
<keyword evidence="1" id="KW-0479">Metal-binding</keyword>
<evidence type="ECO:0000256" key="5">
    <source>
        <dbReference type="SAM" id="MobiDB-lite"/>
    </source>
</evidence>
<keyword evidence="2 4" id="KW-0863">Zinc-finger</keyword>
<evidence type="ECO:0008006" key="10">
    <source>
        <dbReference type="Google" id="ProtNLM"/>
    </source>
</evidence>
<dbReference type="Proteomes" id="UP000824998">
    <property type="component" value="Unassembled WGS sequence"/>
</dbReference>
<feature type="region of interest" description="Disordered" evidence="5">
    <location>
        <begin position="275"/>
        <end position="526"/>
    </location>
</feature>
<protein>
    <recommendedName>
        <fullName evidence="10">PHD and RING finger domain-containing protein</fullName>
    </recommendedName>
</protein>
<dbReference type="SUPFAM" id="SSF57850">
    <property type="entry name" value="RING/U-box"/>
    <property type="match status" value="1"/>
</dbReference>
<sequence length="600" mass="66509">MADQCIVCLEDLSVSSGPDARIFEEGSVPTDAPSKQPANANKQLPIAVIKTCGHCLHDECLKEWIQKANSCPFCRQSFNLVEVLDKVGGAFLSEYAVEDRKQVAPVEFDPAWLEEVDEEEDNTVCPICDGSDNEDVLLLCDACNAPYHTYCVGISEVPSGSWFCMECRSDGTEARALELRDIQPPNRAPARTQSTVRRHRRRIREDHWVGAWSVFSSRVHDVVGLDLDFSDEEDAAIGAYRQTQRQNSTRAREFQQWQQRINIAGRQGARAVFQSVPRPIRPRTPPTPVESREESRAWGAFEKAKELDGAPRTRKRKSKSAATSTTASPVEPSESREPERKLKRPRTRRVLVEGEASSSSAQQPSRTSNPPQRPVSPNRPESHDVSGRPSFLSSLLKEVEGGATSDEDRSIFSSTTISGGNRVTSPSIEQSSPAASPSPSTSHTPRGLSITPPPHLARRYASPRPLTSRVDPRYSYSPNRSPGESTAAPRPSSPTTELRQPRPRRQKPRPLALARSPDTSPVRATMSAEAKDSINKIVKYALAPHWKSAEITSTQYAAINRDVSRKLYEIVADKDISEEREKWEKMASNEVATAVQGVRN</sequence>
<dbReference type="GO" id="GO:0008270">
    <property type="term" value="F:zinc ion binding"/>
    <property type="evidence" value="ECO:0007669"/>
    <property type="project" value="UniProtKB-KW"/>
</dbReference>
<evidence type="ECO:0000256" key="3">
    <source>
        <dbReference type="ARBA" id="ARBA00022833"/>
    </source>
</evidence>
<reference evidence="8" key="1">
    <citation type="journal article" date="2021" name="IMA Fungus">
        <title>Genomic characterization of three marine fungi, including Emericellopsis atlantica sp. nov. with signatures of a generalist lifestyle and marine biomass degradation.</title>
        <authorList>
            <person name="Hagestad O.C."/>
            <person name="Hou L."/>
            <person name="Andersen J.H."/>
            <person name="Hansen E.H."/>
            <person name="Altermark B."/>
            <person name="Li C."/>
            <person name="Kuhnert E."/>
            <person name="Cox R.J."/>
            <person name="Crous P.W."/>
            <person name="Spatafora J.W."/>
            <person name="Lail K."/>
            <person name="Amirebrahimi M."/>
            <person name="Lipzen A."/>
            <person name="Pangilinan J."/>
            <person name="Andreopoulos W."/>
            <person name="Hayes R.D."/>
            <person name="Ng V."/>
            <person name="Grigoriev I.V."/>
            <person name="Jackson S.A."/>
            <person name="Sutton T.D.S."/>
            <person name="Dobson A.D.W."/>
            <person name="Rama T."/>
        </authorList>
    </citation>
    <scope>NUCLEOTIDE SEQUENCE</scope>
    <source>
        <strain evidence="8">TRa018bII</strain>
    </source>
</reference>
<organism evidence="8 9">
    <name type="scientific">Amylocarpus encephaloides</name>
    <dbReference type="NCBI Taxonomy" id="45428"/>
    <lineage>
        <taxon>Eukaryota</taxon>
        <taxon>Fungi</taxon>
        <taxon>Dikarya</taxon>
        <taxon>Ascomycota</taxon>
        <taxon>Pezizomycotina</taxon>
        <taxon>Leotiomycetes</taxon>
        <taxon>Helotiales</taxon>
        <taxon>Helotiales incertae sedis</taxon>
        <taxon>Amylocarpus</taxon>
    </lineage>
</organism>
<dbReference type="InterPro" id="IPR001841">
    <property type="entry name" value="Znf_RING"/>
</dbReference>
<feature type="domain" description="PHD-type" evidence="6">
    <location>
        <begin position="122"/>
        <end position="170"/>
    </location>
</feature>
<accession>A0A9P7YQC9</accession>
<feature type="compositionally biased region" description="Low complexity" evidence="5">
    <location>
        <begin position="356"/>
        <end position="365"/>
    </location>
</feature>
<gene>
    <name evidence="8" type="ORF">BJ875DRAFT_370457</name>
</gene>
<feature type="compositionally biased region" description="Polar residues" evidence="5">
    <location>
        <begin position="411"/>
        <end position="424"/>
    </location>
</feature>
<dbReference type="EMBL" id="MU251391">
    <property type="protein sequence ID" value="KAG9237198.1"/>
    <property type="molecule type" value="Genomic_DNA"/>
</dbReference>
<dbReference type="Gene3D" id="3.30.40.10">
    <property type="entry name" value="Zinc/RING finger domain, C3HC4 (zinc finger)"/>
    <property type="match status" value="2"/>
</dbReference>
<comment type="caution">
    <text evidence="8">The sequence shown here is derived from an EMBL/GenBank/DDBJ whole genome shotgun (WGS) entry which is preliminary data.</text>
</comment>
<dbReference type="PANTHER" id="PTHR12618">
    <property type="entry name" value="PHD AND RING FINGER DOMAIN-CONTAINING PROTEIN 1"/>
    <property type="match status" value="1"/>
</dbReference>
<dbReference type="InterPro" id="IPR011011">
    <property type="entry name" value="Znf_FYVE_PHD"/>
</dbReference>
<dbReference type="SUPFAM" id="SSF57903">
    <property type="entry name" value="FYVE/PHD zinc finger"/>
    <property type="match status" value="1"/>
</dbReference>